<reference evidence="6 7" key="1">
    <citation type="submission" date="2019-05" db="EMBL/GenBank/DDBJ databases">
        <title>Microbulbifer harenosus sp. nov., an alginate-degrading bacterium isolated from coastal sand.</title>
        <authorList>
            <person name="Huang H."/>
            <person name="Mo K."/>
            <person name="Bao S."/>
        </authorList>
    </citation>
    <scope>NUCLEOTIDE SEQUENCE [LARGE SCALE GENOMIC DNA]</scope>
    <source>
        <strain evidence="6 7">HB161719</strain>
    </source>
</reference>
<dbReference type="PANTHER" id="PTHR30537:SF5">
    <property type="entry name" value="HTH-TYPE TRANSCRIPTIONAL ACTIVATOR TTDR-RELATED"/>
    <property type="match status" value="1"/>
</dbReference>
<evidence type="ECO:0000256" key="2">
    <source>
        <dbReference type="ARBA" id="ARBA00023015"/>
    </source>
</evidence>
<comment type="caution">
    <text evidence="6">The sequence shown here is derived from an EMBL/GenBank/DDBJ whole genome shotgun (WGS) entry which is preliminary data.</text>
</comment>
<dbReference type="PROSITE" id="PS50931">
    <property type="entry name" value="HTH_LYSR"/>
    <property type="match status" value="1"/>
</dbReference>
<dbReference type="InterPro" id="IPR000847">
    <property type="entry name" value="LysR_HTH_N"/>
</dbReference>
<feature type="domain" description="HTH lysR-type" evidence="5">
    <location>
        <begin position="1"/>
        <end position="59"/>
    </location>
</feature>
<dbReference type="InterPro" id="IPR036390">
    <property type="entry name" value="WH_DNA-bd_sf"/>
</dbReference>
<dbReference type="SUPFAM" id="SSF46785">
    <property type="entry name" value="Winged helix' DNA-binding domain"/>
    <property type="match status" value="1"/>
</dbReference>
<dbReference type="InterPro" id="IPR005119">
    <property type="entry name" value="LysR_subst-bd"/>
</dbReference>
<dbReference type="Gene3D" id="3.40.190.290">
    <property type="match status" value="1"/>
</dbReference>
<dbReference type="Gene3D" id="1.10.10.10">
    <property type="entry name" value="Winged helix-like DNA-binding domain superfamily/Winged helix DNA-binding domain"/>
    <property type="match status" value="1"/>
</dbReference>
<dbReference type="RefSeq" id="WP_138234620.1">
    <property type="nucleotide sequence ID" value="NZ_CP185860.1"/>
</dbReference>
<gene>
    <name evidence="6" type="ORF">FDY93_04795</name>
</gene>
<accession>A0ABY2ULX1</accession>
<evidence type="ECO:0000256" key="4">
    <source>
        <dbReference type="ARBA" id="ARBA00023163"/>
    </source>
</evidence>
<keyword evidence="2" id="KW-0805">Transcription regulation</keyword>
<protein>
    <submittedName>
        <fullName evidence="6">LysR family transcriptional regulator</fullName>
    </submittedName>
</protein>
<name>A0ABY2ULX1_9GAMM</name>
<evidence type="ECO:0000313" key="7">
    <source>
        <dbReference type="Proteomes" id="UP000306791"/>
    </source>
</evidence>
<dbReference type="Pfam" id="PF00126">
    <property type="entry name" value="HTH_1"/>
    <property type="match status" value="1"/>
</dbReference>
<dbReference type="InterPro" id="IPR058163">
    <property type="entry name" value="LysR-type_TF_proteobact-type"/>
</dbReference>
<evidence type="ECO:0000256" key="3">
    <source>
        <dbReference type="ARBA" id="ARBA00023125"/>
    </source>
</evidence>
<dbReference type="SUPFAM" id="SSF53850">
    <property type="entry name" value="Periplasmic binding protein-like II"/>
    <property type="match status" value="1"/>
</dbReference>
<dbReference type="PANTHER" id="PTHR30537">
    <property type="entry name" value="HTH-TYPE TRANSCRIPTIONAL REGULATOR"/>
    <property type="match status" value="1"/>
</dbReference>
<dbReference type="PRINTS" id="PR00039">
    <property type="entry name" value="HTHLYSR"/>
</dbReference>
<dbReference type="InterPro" id="IPR036388">
    <property type="entry name" value="WH-like_DNA-bd_sf"/>
</dbReference>
<keyword evidence="4" id="KW-0804">Transcription</keyword>
<keyword evidence="3" id="KW-0238">DNA-binding</keyword>
<evidence type="ECO:0000256" key="1">
    <source>
        <dbReference type="ARBA" id="ARBA00009437"/>
    </source>
</evidence>
<dbReference type="Proteomes" id="UP000306791">
    <property type="component" value="Unassembled WGS sequence"/>
</dbReference>
<dbReference type="EMBL" id="VANI01000005">
    <property type="protein sequence ID" value="TLM78589.1"/>
    <property type="molecule type" value="Genomic_DNA"/>
</dbReference>
<comment type="similarity">
    <text evidence="1">Belongs to the LysR transcriptional regulatory family.</text>
</comment>
<organism evidence="6 7">
    <name type="scientific">Microbulbifer harenosus</name>
    <dbReference type="NCBI Taxonomy" id="2576840"/>
    <lineage>
        <taxon>Bacteria</taxon>
        <taxon>Pseudomonadati</taxon>
        <taxon>Pseudomonadota</taxon>
        <taxon>Gammaproteobacteria</taxon>
        <taxon>Cellvibrionales</taxon>
        <taxon>Microbulbiferaceae</taxon>
        <taxon>Microbulbifer</taxon>
    </lineage>
</organism>
<dbReference type="Pfam" id="PF03466">
    <property type="entry name" value="LysR_substrate"/>
    <property type="match status" value="1"/>
</dbReference>
<evidence type="ECO:0000259" key="5">
    <source>
        <dbReference type="PROSITE" id="PS50931"/>
    </source>
</evidence>
<evidence type="ECO:0000313" key="6">
    <source>
        <dbReference type="EMBL" id="TLM78589.1"/>
    </source>
</evidence>
<keyword evidence="7" id="KW-1185">Reference proteome</keyword>
<proteinExistence type="inferred from homology"/>
<sequence length="299" mass="33035">MDKLAAMRVFVEIVDQGSLTAAAEALGRSQPSVVRTLAALEDHLGARLLRRTTRRMSLTPEGRDYLERCRRILADVDDAELAVGQNEAEPRGDLRITTPVQFGQLHMVSAISDFLSRYEHVRVDLLLLDRVVDLVDEGIDLALRIGPLADSSMTAIRVGEVRRVVCASPALLERVGVPDHPRALSQLPCIRLRNLSSTSTWPFRDSGHDVAIRVSGRLSCNHIAAGVAACTEGVGFGQFLSYQVQQFISEKKLCRVLEDFEPEPLPVHLVYPGGRLVSTRLRALINALKDSLRNSEALW</sequence>